<dbReference type="AlphaFoldDB" id="A0A239I524"/>
<sequence>MHTLLHFKEEALAEYLNSALRRHGLDSYVFNTGVGPDGEAMFSIVCPNVSELGQARFLIYSSRHFLRDIHPEAARELLEIRRQNRQLFLKLATSRPALVVAALAMAAAVLGYLFGL</sequence>
<reference evidence="3 4" key="2">
    <citation type="submission" date="2017-06" db="EMBL/GenBank/DDBJ databases">
        <authorList>
            <person name="Varghese N."/>
            <person name="Submissions S."/>
        </authorList>
    </citation>
    <scope>NUCLEOTIDE SEQUENCE [LARGE SCALE GENOMIC DNA]</scope>
    <source>
        <strain evidence="3 4">RLD-1</strain>
    </source>
</reference>
<dbReference type="Proteomes" id="UP000198309">
    <property type="component" value="Unassembled WGS sequence"/>
</dbReference>
<evidence type="ECO:0000256" key="1">
    <source>
        <dbReference type="SAM" id="Phobius"/>
    </source>
</evidence>
<proteinExistence type="predicted"/>
<dbReference type="Proteomes" id="UP000199693">
    <property type="component" value="Unassembled WGS sequence"/>
</dbReference>
<accession>A0A239I524</accession>
<keyword evidence="1" id="KW-1133">Transmembrane helix</keyword>
<dbReference type="RefSeq" id="WP_089391304.1">
    <property type="nucleotide sequence ID" value="NZ_FNEC01000019.1"/>
</dbReference>
<keyword evidence="4" id="KW-1185">Reference proteome</keyword>
<evidence type="ECO:0000313" key="5">
    <source>
        <dbReference type="Proteomes" id="UP000199693"/>
    </source>
</evidence>
<dbReference type="EMBL" id="FZPC01000009">
    <property type="protein sequence ID" value="SNS88591.1"/>
    <property type="molecule type" value="Genomic_DNA"/>
</dbReference>
<protein>
    <submittedName>
        <fullName evidence="2">Uncharacterized protein</fullName>
    </submittedName>
</protein>
<keyword evidence="1" id="KW-0472">Membrane</keyword>
<evidence type="ECO:0000313" key="4">
    <source>
        <dbReference type="Proteomes" id="UP000198309"/>
    </source>
</evidence>
<gene>
    <name evidence="2" type="ORF">SAMN05216189_101971</name>
    <name evidence="3" type="ORF">SAMN06295949_10948</name>
</gene>
<evidence type="ECO:0000313" key="3">
    <source>
        <dbReference type="EMBL" id="SNS88591.1"/>
    </source>
</evidence>
<name>A0A239I524_9PSED</name>
<evidence type="ECO:0000313" key="2">
    <source>
        <dbReference type="EMBL" id="SDJ59122.1"/>
    </source>
</evidence>
<dbReference type="EMBL" id="FNEC01000019">
    <property type="protein sequence ID" value="SDJ59122.1"/>
    <property type="molecule type" value="Genomic_DNA"/>
</dbReference>
<keyword evidence="1" id="KW-0812">Transmembrane</keyword>
<feature type="transmembrane region" description="Helical" evidence="1">
    <location>
        <begin position="97"/>
        <end position="115"/>
    </location>
</feature>
<organism evidence="2 5">
    <name type="scientific">Pseudomonas delhiensis</name>
    <dbReference type="NCBI Taxonomy" id="366289"/>
    <lineage>
        <taxon>Bacteria</taxon>
        <taxon>Pseudomonadati</taxon>
        <taxon>Pseudomonadota</taxon>
        <taxon>Gammaproteobacteria</taxon>
        <taxon>Pseudomonadales</taxon>
        <taxon>Pseudomonadaceae</taxon>
        <taxon>Pseudomonas</taxon>
    </lineage>
</organism>
<reference evidence="2 5" key="1">
    <citation type="submission" date="2016-10" db="EMBL/GenBank/DDBJ databases">
        <authorList>
            <person name="de Groot N.N."/>
        </authorList>
    </citation>
    <scope>NUCLEOTIDE SEQUENCE [LARGE SCALE GENOMIC DNA]</scope>
    <source>
        <strain evidence="2 5">CCM 7361</strain>
    </source>
</reference>